<dbReference type="STRING" id="564608.C1MLM5"/>
<accession>C1MLM5</accession>
<evidence type="ECO:0000313" key="8">
    <source>
        <dbReference type="Proteomes" id="UP000001876"/>
    </source>
</evidence>
<dbReference type="GeneID" id="9681604"/>
<keyword evidence="3" id="KW-0328">Glycosyltransferase</keyword>
<sequence>MSTPPPRISVVVPALNESKRVRGAVESATRLGGTTESQKEMGSGCAVEVIVVDGGSEDDTALEAKRAGARVLASARGRATQCNVGANAATGEVLLFLHADSTLPPSFKNDVWARFTERGGGECSAEWGAFRFRLGDGDAAVSVPTLARIRFGILEFLVNLRASLFHFPYGDQCLVVRKSTFEAVGGFPPMPFLEDYELVRRLRRKSAPVLMKSSVTTSVRRWNTLGFLRTTAMNQLVLLGYAVGVPVEILARWYSTGRGMGGSVCNEKK</sequence>
<dbReference type="InterPro" id="IPR001173">
    <property type="entry name" value="Glyco_trans_2-like"/>
</dbReference>
<dbReference type="AlphaFoldDB" id="C1MLM5"/>
<evidence type="ECO:0000256" key="2">
    <source>
        <dbReference type="ARBA" id="ARBA00022475"/>
    </source>
</evidence>
<dbReference type="Gene3D" id="3.90.550.10">
    <property type="entry name" value="Spore Coat Polysaccharide Biosynthesis Protein SpsA, Chain A"/>
    <property type="match status" value="1"/>
</dbReference>
<evidence type="ECO:0000313" key="7">
    <source>
        <dbReference type="EMBL" id="EEH59967.1"/>
    </source>
</evidence>
<evidence type="ECO:0000256" key="1">
    <source>
        <dbReference type="ARBA" id="ARBA00004236"/>
    </source>
</evidence>
<dbReference type="CDD" id="cd02522">
    <property type="entry name" value="GT_2_like_a"/>
    <property type="match status" value="1"/>
</dbReference>
<evidence type="ECO:0000259" key="6">
    <source>
        <dbReference type="Pfam" id="PF00535"/>
    </source>
</evidence>
<dbReference type="PANTHER" id="PTHR43646:SF2">
    <property type="entry name" value="GLYCOSYLTRANSFERASE 2-LIKE DOMAIN-CONTAINING PROTEIN"/>
    <property type="match status" value="1"/>
</dbReference>
<dbReference type="InterPro" id="IPR026461">
    <property type="entry name" value="Trfase_2_rSAM/seldom_assoc"/>
</dbReference>
<evidence type="ECO:0000256" key="4">
    <source>
        <dbReference type="ARBA" id="ARBA00022679"/>
    </source>
</evidence>
<dbReference type="KEGG" id="mpp:MICPUCDRAFT_49491"/>
<organism evidence="8">
    <name type="scientific">Micromonas pusilla (strain CCMP1545)</name>
    <name type="common">Picoplanktonic green alga</name>
    <dbReference type="NCBI Taxonomy" id="564608"/>
    <lineage>
        <taxon>Eukaryota</taxon>
        <taxon>Viridiplantae</taxon>
        <taxon>Chlorophyta</taxon>
        <taxon>Mamiellophyceae</taxon>
        <taxon>Mamiellales</taxon>
        <taxon>Mamiellaceae</taxon>
        <taxon>Micromonas</taxon>
    </lineage>
</organism>
<dbReference type="RefSeq" id="XP_003056591.1">
    <property type="nucleotide sequence ID" value="XM_003056545.1"/>
</dbReference>
<evidence type="ECO:0000256" key="3">
    <source>
        <dbReference type="ARBA" id="ARBA00022676"/>
    </source>
</evidence>
<dbReference type="GO" id="GO:0016757">
    <property type="term" value="F:glycosyltransferase activity"/>
    <property type="evidence" value="ECO:0007669"/>
    <property type="project" value="UniProtKB-KW"/>
</dbReference>
<keyword evidence="5" id="KW-0472">Membrane</keyword>
<name>C1MLM5_MICPC</name>
<dbReference type="eggNOG" id="ENOG502S8BV">
    <property type="taxonomic scope" value="Eukaryota"/>
</dbReference>
<dbReference type="PANTHER" id="PTHR43646">
    <property type="entry name" value="GLYCOSYLTRANSFERASE"/>
    <property type="match status" value="1"/>
</dbReference>
<proteinExistence type="predicted"/>
<gene>
    <name evidence="7" type="ORF">MICPUCDRAFT_49491</name>
</gene>
<dbReference type="OMA" id="QMPYGDQ"/>
<keyword evidence="8" id="KW-1185">Reference proteome</keyword>
<reference evidence="7 8" key="1">
    <citation type="journal article" date="2009" name="Science">
        <title>Green evolution and dynamic adaptations revealed by genomes of the marine picoeukaryotes Micromonas.</title>
        <authorList>
            <person name="Worden A.Z."/>
            <person name="Lee J.H."/>
            <person name="Mock T."/>
            <person name="Rouze P."/>
            <person name="Simmons M.P."/>
            <person name="Aerts A.L."/>
            <person name="Allen A.E."/>
            <person name="Cuvelier M.L."/>
            <person name="Derelle E."/>
            <person name="Everett M.V."/>
            <person name="Foulon E."/>
            <person name="Grimwood J."/>
            <person name="Gundlach H."/>
            <person name="Henrissat B."/>
            <person name="Napoli C."/>
            <person name="McDonald S.M."/>
            <person name="Parker M.S."/>
            <person name="Rombauts S."/>
            <person name="Salamov A."/>
            <person name="Von Dassow P."/>
            <person name="Badger J.H."/>
            <person name="Coutinho P.M."/>
            <person name="Demir E."/>
            <person name="Dubchak I."/>
            <person name="Gentemann C."/>
            <person name="Eikrem W."/>
            <person name="Gready J.E."/>
            <person name="John U."/>
            <person name="Lanier W."/>
            <person name="Lindquist E.A."/>
            <person name="Lucas S."/>
            <person name="Mayer K.F."/>
            <person name="Moreau H."/>
            <person name="Not F."/>
            <person name="Otillar R."/>
            <person name="Panaud O."/>
            <person name="Pangilinan J."/>
            <person name="Paulsen I."/>
            <person name="Piegu B."/>
            <person name="Poliakov A."/>
            <person name="Robbens S."/>
            <person name="Schmutz J."/>
            <person name="Toulza E."/>
            <person name="Wyss T."/>
            <person name="Zelensky A."/>
            <person name="Zhou K."/>
            <person name="Armbrust E.V."/>
            <person name="Bhattacharya D."/>
            <person name="Goodenough U.W."/>
            <person name="Van de Peer Y."/>
            <person name="Grigoriev I.V."/>
        </authorList>
    </citation>
    <scope>NUCLEOTIDE SEQUENCE [LARGE SCALE GENOMIC DNA]</scope>
    <source>
        <strain evidence="7 8">CCMP1545</strain>
    </source>
</reference>
<feature type="domain" description="Glycosyltransferase 2-like" evidence="6">
    <location>
        <begin position="9"/>
        <end position="117"/>
    </location>
</feature>
<dbReference type="Pfam" id="PF00535">
    <property type="entry name" value="Glycos_transf_2"/>
    <property type="match status" value="1"/>
</dbReference>
<dbReference type="Proteomes" id="UP000001876">
    <property type="component" value="Unassembled WGS sequence"/>
</dbReference>
<dbReference type="SUPFAM" id="SSF53448">
    <property type="entry name" value="Nucleotide-diphospho-sugar transferases"/>
    <property type="match status" value="1"/>
</dbReference>
<keyword evidence="4 7" id="KW-0808">Transferase</keyword>
<keyword evidence="2" id="KW-1003">Cell membrane</keyword>
<evidence type="ECO:0000256" key="5">
    <source>
        <dbReference type="ARBA" id="ARBA00023136"/>
    </source>
</evidence>
<dbReference type="EMBL" id="GG663736">
    <property type="protein sequence ID" value="EEH59967.1"/>
    <property type="molecule type" value="Genomic_DNA"/>
</dbReference>
<dbReference type="NCBIfam" id="TIGR04283">
    <property type="entry name" value="glyco_like_mftF"/>
    <property type="match status" value="1"/>
</dbReference>
<comment type="subcellular location">
    <subcellularLocation>
        <location evidence="1">Cell membrane</location>
    </subcellularLocation>
</comment>
<dbReference type="OrthoDB" id="191769at2759"/>
<protein>
    <submittedName>
        <fullName evidence="7">Glycosyltransferase family 2 protein</fullName>
    </submittedName>
</protein>
<dbReference type="GO" id="GO:0005886">
    <property type="term" value="C:plasma membrane"/>
    <property type="evidence" value="ECO:0007669"/>
    <property type="project" value="UniProtKB-SubCell"/>
</dbReference>
<dbReference type="InterPro" id="IPR029044">
    <property type="entry name" value="Nucleotide-diphossugar_trans"/>
</dbReference>